<dbReference type="Proteomes" id="UP001218188">
    <property type="component" value="Unassembled WGS sequence"/>
</dbReference>
<keyword evidence="2" id="KW-1185">Reference proteome</keyword>
<protein>
    <submittedName>
        <fullName evidence="1">Uncharacterized protein</fullName>
    </submittedName>
</protein>
<sequence>NISTMFGPHKEKGGKAREAPVKVCGHALMFDEITTKRKVDYMSTTDEMAGLCLQHVGALKTIIVGKDIKTVDAAVAAVNEGKVHVATEATVGAISHLSR</sequence>
<organism evidence="1 2">
    <name type="scientific">Mycena alexandri</name>
    <dbReference type="NCBI Taxonomy" id="1745969"/>
    <lineage>
        <taxon>Eukaryota</taxon>
        <taxon>Fungi</taxon>
        <taxon>Dikarya</taxon>
        <taxon>Basidiomycota</taxon>
        <taxon>Agaricomycotina</taxon>
        <taxon>Agaricomycetes</taxon>
        <taxon>Agaricomycetidae</taxon>
        <taxon>Agaricales</taxon>
        <taxon>Marasmiineae</taxon>
        <taxon>Mycenaceae</taxon>
        <taxon>Mycena</taxon>
    </lineage>
</organism>
<evidence type="ECO:0000313" key="1">
    <source>
        <dbReference type="EMBL" id="KAJ7033992.1"/>
    </source>
</evidence>
<feature type="non-terminal residue" evidence="1">
    <location>
        <position position="1"/>
    </location>
</feature>
<proteinExistence type="predicted"/>
<dbReference type="EMBL" id="JARJCM010000061">
    <property type="protein sequence ID" value="KAJ7033992.1"/>
    <property type="molecule type" value="Genomic_DNA"/>
</dbReference>
<comment type="caution">
    <text evidence="1">The sequence shown here is derived from an EMBL/GenBank/DDBJ whole genome shotgun (WGS) entry which is preliminary data.</text>
</comment>
<reference evidence="1" key="1">
    <citation type="submission" date="2023-03" db="EMBL/GenBank/DDBJ databases">
        <title>Massive genome expansion in bonnet fungi (Mycena s.s.) driven by repeated elements and novel gene families across ecological guilds.</title>
        <authorList>
            <consortium name="Lawrence Berkeley National Laboratory"/>
            <person name="Harder C.B."/>
            <person name="Miyauchi S."/>
            <person name="Viragh M."/>
            <person name="Kuo A."/>
            <person name="Thoen E."/>
            <person name="Andreopoulos B."/>
            <person name="Lu D."/>
            <person name="Skrede I."/>
            <person name="Drula E."/>
            <person name="Henrissat B."/>
            <person name="Morin E."/>
            <person name="Kohler A."/>
            <person name="Barry K."/>
            <person name="LaButti K."/>
            <person name="Morin E."/>
            <person name="Salamov A."/>
            <person name="Lipzen A."/>
            <person name="Mereny Z."/>
            <person name="Hegedus B."/>
            <person name="Baldrian P."/>
            <person name="Stursova M."/>
            <person name="Weitz H."/>
            <person name="Taylor A."/>
            <person name="Grigoriev I.V."/>
            <person name="Nagy L.G."/>
            <person name="Martin F."/>
            <person name="Kauserud H."/>
        </authorList>
    </citation>
    <scope>NUCLEOTIDE SEQUENCE</scope>
    <source>
        <strain evidence="1">CBHHK200</strain>
    </source>
</reference>
<evidence type="ECO:0000313" key="2">
    <source>
        <dbReference type="Proteomes" id="UP001218188"/>
    </source>
</evidence>
<accession>A0AAD6SV36</accession>
<name>A0AAD6SV36_9AGAR</name>
<gene>
    <name evidence="1" type="ORF">C8F04DRAFT_912015</name>
</gene>
<feature type="non-terminal residue" evidence="1">
    <location>
        <position position="99"/>
    </location>
</feature>
<dbReference type="AlphaFoldDB" id="A0AAD6SV36"/>